<sequence>MQKNEKFVCSTQTYTNDIGHKHGFNIVCCRRIEQCNASRFQRSRGIFKCPATLIPNVIGNVEQFNGLFGPSNPLEVMKYSLRSAAQSKYEFIDIAYRYNNHCNILIGPIEFFGLGSSNGKIKTTEEMKQALESGNTKLMAYISHFDGLQDRESASLLTAIAGNLFEKMNDLISNGNQLAKITERYPKFDETSYDRSKAEIFKKYTSGQFKSETSSETVRLEITVTPCKPNNKYSCYEMLKKISRAKDHMHFYPPLYRSGYFLLKMPYIRATIRQTTDFSIKLHANYMFADCSETIYLPLCFDMTTGLEINDEAVVGRIEDIVGDGVTDEDSMMEECQPYVNPLEVLSSSMTVDEILNYGEVDLPFTQMKQLSTSMLDCMKRHEDCEQSLKLDFLENFVNSCIRYLKKMKVLLRNKNGGTVINSRIPEYHAPSGCSLKALTSNLKSIYDKYRLTSDIDSAFDLLWNEAISSTSNSKRSRERSVTPAIAPAEPKHKAAKFRK</sequence>
<gene>
    <name evidence="2" type="primary">IVSP2La</name>
</gene>
<organism evidence="2">
    <name type="scientific">Glypta fumiferanae</name>
    <dbReference type="NCBI Taxonomy" id="389681"/>
    <lineage>
        <taxon>Eukaryota</taxon>
        <taxon>Metazoa</taxon>
        <taxon>Ecdysozoa</taxon>
        <taxon>Arthropoda</taxon>
        <taxon>Hexapoda</taxon>
        <taxon>Insecta</taxon>
        <taxon>Pterygota</taxon>
        <taxon>Neoptera</taxon>
        <taxon>Endopterygota</taxon>
        <taxon>Hymenoptera</taxon>
        <taxon>Apocrita</taxon>
        <taxon>Ichneumonoidea</taxon>
        <taxon>Ichneumonidae</taxon>
        <taxon>Banchinae</taxon>
        <taxon>Glypta</taxon>
    </lineage>
</organism>
<accession>A0A0F6Q8R9</accession>
<evidence type="ECO:0000313" key="2">
    <source>
        <dbReference type="EMBL" id="AKD28040.1"/>
    </source>
</evidence>
<dbReference type="AlphaFoldDB" id="A0A0F6Q8R9"/>
<protein>
    <submittedName>
        <fullName evidence="2">IVSP2-1-like protein</fullName>
    </submittedName>
</protein>
<evidence type="ECO:0000256" key="1">
    <source>
        <dbReference type="SAM" id="MobiDB-lite"/>
    </source>
</evidence>
<feature type="region of interest" description="Disordered" evidence="1">
    <location>
        <begin position="473"/>
        <end position="500"/>
    </location>
</feature>
<reference evidence="2" key="1">
    <citation type="journal article" date="2015" name="J. Virol.">
        <title>Genomic and Proteomic Analyses Indicate that Banchine and Campoplegine Polydnaviruses Have Similar, if Not Identical, Viral Ancestors.</title>
        <authorList>
            <person name="Beliveau C."/>
            <person name="Cohen A."/>
            <person name="Stewart D."/>
            <person name="Periquet G."/>
            <person name="Djoumad A."/>
            <person name="Kuhn L."/>
            <person name="Stoltz D."/>
            <person name="Volkoff A.-N."/>
            <person name="Herniou E."/>
            <person name="Drezen J.-M."/>
            <person name="Cusson M."/>
        </authorList>
    </citation>
    <scope>NUCLEOTIDE SEQUENCE</scope>
</reference>
<proteinExistence type="predicted"/>
<dbReference type="EMBL" id="KP706797">
    <property type="protein sequence ID" value="AKD28040.1"/>
    <property type="molecule type" value="Genomic_DNA"/>
</dbReference>
<name>A0A0F6Q8R9_9HYME</name>